<feature type="non-terminal residue" evidence="1">
    <location>
        <position position="1"/>
    </location>
</feature>
<dbReference type="Pfam" id="PF06074">
    <property type="entry name" value="Portal_Mu"/>
    <property type="match status" value="1"/>
</dbReference>
<proteinExistence type="predicted"/>
<reference evidence="1" key="1">
    <citation type="journal article" date="2014" name="Front. Microbiol.">
        <title>High frequency of phylogenetically diverse reductive dehalogenase-homologous genes in deep subseafloor sedimentary metagenomes.</title>
        <authorList>
            <person name="Kawai M."/>
            <person name="Futagami T."/>
            <person name="Toyoda A."/>
            <person name="Takaki Y."/>
            <person name="Nishi S."/>
            <person name="Hori S."/>
            <person name="Arai W."/>
            <person name="Tsubouchi T."/>
            <person name="Morono Y."/>
            <person name="Uchiyama I."/>
            <person name="Ito T."/>
            <person name="Fujiyama A."/>
            <person name="Inagaki F."/>
            <person name="Takami H."/>
        </authorList>
    </citation>
    <scope>NUCLEOTIDE SEQUENCE</scope>
    <source>
        <strain evidence="1">Expedition CK06-06</strain>
    </source>
</reference>
<sequence length="390" mass="44570">RGQTGLRRYSGYIREEFLVELQGRRGVETYKQMINNDDVVGAVLFAVETLIRQVPWRTELPPDPQPVDEERAAFLESCFQDMEEPWNFYLSDILSFLGYGWSFHETIYKIRSGKMSDPRLNSRFDDGLIGWRGFPIRGQDSLLHWNFASNEIDQLVGFTQLPAPSYRQITIPMSKGALYRPYAHKNNPEGRSILRNAYKSYYMKNFLTNLEGIGIERDLAGLPLMRVPPRIMAPDASAADKALYAQLQNVIVNLKRDEQEGVILPAAYDKNGNLMYDLQLLSTGGSRQVDTNAIIERYDRRIAMTVMADFLFIGHQATGSYALIDNKTEIFAVAIKSFLDVISETFNRKLIPQLWDKNGWDTDRMPRWVPGDIESPDLEKLGTYIGQLSG</sequence>
<organism evidence="1">
    <name type="scientific">marine sediment metagenome</name>
    <dbReference type="NCBI Taxonomy" id="412755"/>
    <lineage>
        <taxon>unclassified sequences</taxon>
        <taxon>metagenomes</taxon>
        <taxon>ecological metagenomes</taxon>
    </lineage>
</organism>
<evidence type="ECO:0000313" key="1">
    <source>
        <dbReference type="EMBL" id="GAF67850.1"/>
    </source>
</evidence>
<name>X0SVK7_9ZZZZ</name>
<dbReference type="AlphaFoldDB" id="X0SVK7"/>
<accession>X0SVK7</accession>
<protein>
    <submittedName>
        <fullName evidence="1">Uncharacterized protein</fullName>
    </submittedName>
</protein>
<dbReference type="EMBL" id="BARS01007631">
    <property type="protein sequence ID" value="GAF67850.1"/>
    <property type="molecule type" value="Genomic_DNA"/>
</dbReference>
<feature type="non-terminal residue" evidence="1">
    <location>
        <position position="390"/>
    </location>
</feature>
<dbReference type="InterPro" id="IPR009279">
    <property type="entry name" value="Portal_Mu"/>
</dbReference>
<gene>
    <name evidence="1" type="ORF">S01H1_14654</name>
</gene>
<comment type="caution">
    <text evidence="1">The sequence shown here is derived from an EMBL/GenBank/DDBJ whole genome shotgun (WGS) entry which is preliminary data.</text>
</comment>